<dbReference type="GeneID" id="110978527"/>
<evidence type="ECO:0000313" key="3">
    <source>
        <dbReference type="RefSeq" id="XP_022089282.1"/>
    </source>
</evidence>
<dbReference type="OrthoDB" id="10068710at2759"/>
<keyword evidence="2" id="KW-1185">Reference proteome</keyword>
<feature type="region of interest" description="Disordered" evidence="1">
    <location>
        <begin position="622"/>
        <end position="657"/>
    </location>
</feature>
<sequence length="984" mass="104897">MATADPGPAATDDHASVEHVRQVDSDTNCSPGGSRPEAKSCSSLQSLMATADPGPAATDCHASVEHVRQVDSDTNCSPGGSSPEAKSCSSLQSLMATADPGPAATDDHASVEHVRQVHSDTNCSLVGSKPEAQSCSSLQSLMATADPGPAATDCHASVDHAHHVDSDTSCSPGDTSTGAQGCHGPLLTLVASTNPSLTATNCHASVEQVDRVAFDKKCRFDISSGEYQACSLLTLLATDDPSPTSTAKDRHASAEQIQQVDFDTNCSYDNTCLKAKACPPLITLTATTDPSPTVIGCHTTVQLDCEVDSDATCIPDNFNPEAQPCLSLQSLMSTAEPSPVVTDCHASDESVCQVYSDTNCGPVDSSPEDQACSLLQSLMAAADVSHPPTTFHDSVGMVVSVSQVDSCSNSVCATTCLSTVFNLSSNCQTLRQSSSSSVLMDEFNCSDISPTSTGCMKMKNVRLPECETTCTCTLPSCTSPVLKWVSCKPIPAVIPISLLHQGKSLEVARSCFTSIVLRGDLVATSSTTARFVDTVSTTAVLPVSDSPLTKDCVSLCDIVPTRNLASAPSGELNCSLPSGGSNSVSGSGEVAITSLVCSNSSSPATCSFVSHVPSSDFHCSDHDSDSDYVPESESSTGGDSNTGDIAVPASRPPTRANMDLQGCVQMTKVKPGGKRVWNKVDYCLYCGIKQAKVARHCLLRHEDKVMVKEIQALELKSLERREKITELRNKGNFHHNLLVWQSGTGEIVPRKRPIEDEAASNYLPCEFCQGCFKREGLWKHQIKCAQKNKVTKKKRIQSMAKMMIPSLTGTVSESLKKNVISRMRADDVTSVVRRDPHILNFGTKMIRDHPEAHQALPISQNMRDLAKLVVATSRVDRSVTSIRDCLNPQKFDTLVDAVKVTAGYCADTNTYKTPSFARNIGYSIDKVAASGKSSSIKSENTELFEAISNFQQLKNAECTSEVVTLARHNLDSRKLNKPHQTSRS</sequence>
<feature type="region of interest" description="Disordered" evidence="1">
    <location>
        <begin position="1"/>
        <end position="59"/>
    </location>
</feature>
<accession>A0A8B7Y9P9</accession>
<protein>
    <submittedName>
        <fullName evidence="3">Uncharacterized protein LOC110978527</fullName>
    </submittedName>
</protein>
<gene>
    <name evidence="3" type="primary">LOC110978527</name>
</gene>
<reference evidence="3" key="1">
    <citation type="submission" date="2025-08" db="UniProtKB">
        <authorList>
            <consortium name="RefSeq"/>
        </authorList>
    </citation>
    <scope>IDENTIFICATION</scope>
</reference>
<evidence type="ECO:0000313" key="2">
    <source>
        <dbReference type="Proteomes" id="UP000694845"/>
    </source>
</evidence>
<dbReference type="RefSeq" id="XP_022089282.1">
    <property type="nucleotide sequence ID" value="XM_022233590.1"/>
</dbReference>
<dbReference type="Proteomes" id="UP000694845">
    <property type="component" value="Unplaced"/>
</dbReference>
<name>A0A8B7Y9P9_ACAPL</name>
<dbReference type="KEGG" id="aplc:110978527"/>
<dbReference type="PANTHER" id="PTHR33480">
    <property type="entry name" value="SET DOMAIN-CONTAINING PROTEIN-RELATED"/>
    <property type="match status" value="1"/>
</dbReference>
<feature type="compositionally biased region" description="Basic and acidic residues" evidence="1">
    <location>
        <begin position="11"/>
        <end position="24"/>
    </location>
</feature>
<evidence type="ECO:0000256" key="1">
    <source>
        <dbReference type="SAM" id="MobiDB-lite"/>
    </source>
</evidence>
<feature type="compositionally biased region" description="Polar residues" evidence="1">
    <location>
        <begin position="632"/>
        <end position="643"/>
    </location>
</feature>
<organism evidence="2 3">
    <name type="scientific">Acanthaster planci</name>
    <name type="common">Crown-of-thorns starfish</name>
    <dbReference type="NCBI Taxonomy" id="133434"/>
    <lineage>
        <taxon>Eukaryota</taxon>
        <taxon>Metazoa</taxon>
        <taxon>Echinodermata</taxon>
        <taxon>Eleutherozoa</taxon>
        <taxon>Asterozoa</taxon>
        <taxon>Asteroidea</taxon>
        <taxon>Valvatacea</taxon>
        <taxon>Valvatida</taxon>
        <taxon>Acanthasteridae</taxon>
        <taxon>Acanthaster</taxon>
    </lineage>
</organism>
<dbReference type="PANTHER" id="PTHR33480:SF1">
    <property type="entry name" value="TYR RECOMBINASE DOMAIN-CONTAINING PROTEIN"/>
    <property type="match status" value="1"/>
</dbReference>
<proteinExistence type="predicted"/>
<feature type="compositionally biased region" description="Low complexity" evidence="1">
    <location>
        <begin position="1"/>
        <end position="10"/>
    </location>
</feature>
<dbReference type="AlphaFoldDB" id="A0A8B7Y9P9"/>